<evidence type="ECO:0000313" key="2">
    <source>
        <dbReference type="EMBL" id="GHA04735.1"/>
    </source>
</evidence>
<reference evidence="2" key="1">
    <citation type="journal article" date="2014" name="Int. J. Syst. Evol. Microbiol.">
        <title>Complete genome sequence of Corynebacterium casei LMG S-19264T (=DSM 44701T), isolated from a smear-ripened cheese.</title>
        <authorList>
            <consortium name="US DOE Joint Genome Institute (JGI-PGF)"/>
            <person name="Walter F."/>
            <person name="Albersmeier A."/>
            <person name="Kalinowski J."/>
            <person name="Ruckert C."/>
        </authorList>
    </citation>
    <scope>NUCLEOTIDE SEQUENCE</scope>
    <source>
        <strain evidence="2">JCM 5016</strain>
    </source>
</reference>
<dbReference type="Proteomes" id="UP000623010">
    <property type="component" value="Unassembled WGS sequence"/>
</dbReference>
<feature type="region of interest" description="Disordered" evidence="1">
    <location>
        <begin position="1"/>
        <end position="77"/>
    </location>
</feature>
<keyword evidence="3" id="KW-1185">Reference proteome</keyword>
<gene>
    <name evidence="2" type="ORF">GCM10010389_50240</name>
</gene>
<sequence length="77" mass="8149">MHRAYRAGTRAPYRIRHRNNAPQERAAGRRARGAGHGPPAAGCGADTAARRPVRRDGGGTAGWQAKGLRPPAGDQRA</sequence>
<accession>A0A918RM92</accession>
<evidence type="ECO:0000313" key="3">
    <source>
        <dbReference type="Proteomes" id="UP000623010"/>
    </source>
</evidence>
<evidence type="ECO:0000256" key="1">
    <source>
        <dbReference type="SAM" id="MobiDB-lite"/>
    </source>
</evidence>
<organism evidence="2 3">
    <name type="scientific">Streptomyces echinoruber</name>
    <dbReference type="NCBI Taxonomy" id="68898"/>
    <lineage>
        <taxon>Bacteria</taxon>
        <taxon>Bacillati</taxon>
        <taxon>Actinomycetota</taxon>
        <taxon>Actinomycetes</taxon>
        <taxon>Kitasatosporales</taxon>
        <taxon>Streptomycetaceae</taxon>
        <taxon>Streptomyces</taxon>
    </lineage>
</organism>
<dbReference type="AlphaFoldDB" id="A0A918RM92"/>
<name>A0A918RM92_9ACTN</name>
<dbReference type="EMBL" id="BMWH01000024">
    <property type="protein sequence ID" value="GHA04735.1"/>
    <property type="molecule type" value="Genomic_DNA"/>
</dbReference>
<reference evidence="2" key="2">
    <citation type="submission" date="2020-09" db="EMBL/GenBank/DDBJ databases">
        <authorList>
            <person name="Sun Q."/>
            <person name="Ohkuma M."/>
        </authorList>
    </citation>
    <scope>NUCLEOTIDE SEQUENCE</scope>
    <source>
        <strain evidence="2">JCM 5016</strain>
    </source>
</reference>
<comment type="caution">
    <text evidence="2">The sequence shown here is derived from an EMBL/GenBank/DDBJ whole genome shotgun (WGS) entry which is preliminary data.</text>
</comment>
<protein>
    <submittedName>
        <fullName evidence="2">Uncharacterized protein</fullName>
    </submittedName>
</protein>
<proteinExistence type="predicted"/>